<feature type="domain" description="Asparagine synthetase" evidence="4">
    <location>
        <begin position="204"/>
        <end position="366"/>
    </location>
</feature>
<dbReference type="Gene3D" id="3.60.20.10">
    <property type="entry name" value="Glutamine Phosphoribosylpyrophosphate, subunit 1, domain 1"/>
    <property type="match status" value="1"/>
</dbReference>
<evidence type="ECO:0000259" key="4">
    <source>
        <dbReference type="Pfam" id="PF00733"/>
    </source>
</evidence>
<protein>
    <recommendedName>
        <fullName evidence="2">asparagine synthase (glutamine-hydrolyzing)</fullName>
        <ecNumber evidence="2">6.3.5.4</ecNumber>
    </recommendedName>
</protein>
<evidence type="ECO:0000313" key="5">
    <source>
        <dbReference type="EMBL" id="ADU13886.1"/>
    </source>
</evidence>
<dbReference type="SUPFAM" id="SSF52402">
    <property type="entry name" value="Adenine nucleotide alpha hydrolases-like"/>
    <property type="match status" value="1"/>
</dbReference>
<dbReference type="GO" id="GO:0006529">
    <property type="term" value="P:asparagine biosynthetic process"/>
    <property type="evidence" value="ECO:0007669"/>
    <property type="project" value="InterPro"/>
</dbReference>
<dbReference type="eggNOG" id="COG0367">
    <property type="taxonomic scope" value="Bacteria"/>
</dbReference>
<evidence type="ECO:0000256" key="1">
    <source>
        <dbReference type="ARBA" id="ARBA00005187"/>
    </source>
</evidence>
<dbReference type="STRING" id="573065.Astex_2230"/>
<dbReference type="RefSeq" id="WP_013479714.1">
    <property type="nucleotide sequence ID" value="NC_014816.1"/>
</dbReference>
<dbReference type="EMBL" id="CP002395">
    <property type="protein sequence ID" value="ADU13886.1"/>
    <property type="molecule type" value="Genomic_DNA"/>
</dbReference>
<dbReference type="OrthoDB" id="7053173at2"/>
<dbReference type="Proteomes" id="UP000001492">
    <property type="component" value="Chromosome 1"/>
</dbReference>
<dbReference type="InterPro" id="IPR001962">
    <property type="entry name" value="Asn_synthase"/>
</dbReference>
<dbReference type="InterPro" id="IPR029055">
    <property type="entry name" value="Ntn_hydrolases_N"/>
</dbReference>
<dbReference type="HOGENOM" id="CLU_031685_1_0_5"/>
<dbReference type="PANTHER" id="PTHR43284">
    <property type="entry name" value="ASPARAGINE SYNTHETASE (GLUTAMINE-HYDROLYZING)"/>
    <property type="match status" value="1"/>
</dbReference>
<organism evidence="5 6">
    <name type="scientific">Asticcacaulis excentricus (strain ATCC 15261 / DSM 4724 / KCTC 12464 / NCIMB 9791 / VKM B-1370 / CB 48)</name>
    <dbReference type="NCBI Taxonomy" id="573065"/>
    <lineage>
        <taxon>Bacteria</taxon>
        <taxon>Pseudomonadati</taxon>
        <taxon>Pseudomonadota</taxon>
        <taxon>Alphaproteobacteria</taxon>
        <taxon>Caulobacterales</taxon>
        <taxon>Caulobacteraceae</taxon>
        <taxon>Asticcacaulis</taxon>
    </lineage>
</organism>
<dbReference type="EC" id="6.3.5.4" evidence="2"/>
<dbReference type="PANTHER" id="PTHR43284:SF1">
    <property type="entry name" value="ASPARAGINE SYNTHETASE"/>
    <property type="match status" value="1"/>
</dbReference>
<keyword evidence="6" id="KW-1185">Reference proteome</keyword>
<dbReference type="Pfam" id="PF00733">
    <property type="entry name" value="Asn_synthase"/>
    <property type="match status" value="2"/>
</dbReference>
<dbReference type="SUPFAM" id="SSF56235">
    <property type="entry name" value="N-terminal nucleophile aminohydrolases (Ntn hydrolases)"/>
    <property type="match status" value="1"/>
</dbReference>
<dbReference type="Gene3D" id="3.40.50.620">
    <property type="entry name" value="HUPs"/>
    <property type="match status" value="1"/>
</dbReference>
<evidence type="ECO:0000256" key="2">
    <source>
        <dbReference type="ARBA" id="ARBA00012737"/>
    </source>
</evidence>
<sequence>MRYVASFFVRGHVSTPALRHPEPKGFAYAKVSGGLSVWSDAPIRHRAPLITVGAVFDRASFKGLDCDLSGLRQDGLNTLKAETFGPYLALEVADNGTLRVYRDPSGGAPCYYLQTEDGFWLASDADLLFTHSGVHPSVSLPGLIEHLRRPEFQNEGTCLNVKQVRPGEQVDLSLSGEVRACLFPPASSLRPPELHRAYDDIKAELRALILRSIKAYASDFPHVVVSFSGGLDSSVVAAGLAQTSTKVLLHTFKGPDAKGDETAFAAECAAYLGLSLEIDTLSIDDVDLSATISPHLPRPSTSFFLPSLLRGFSTSSQTRTGGAIFSGNGGDSVFCFMHSATPLADLMCRPSGLTPFMQTWADVQKLTRASATEVLRRALKTAMARGYIWPESNLLLSRDTSSSRLTPDSVLSSLEGILPGRLRHLALIRRAHNTFEPFAPWRTPPVVHPLMAKPIQAFCLSLPSWMWVSGGKDRSLVRDAFEGLLPDSVRLRKSKGSPAGFLHALYRAKGRQMIERIRHGYLRREGIIDISTGPDALFSEGFRNPRVMHRFFELAATEVWIDHWRNWRRPRT</sequence>
<reference evidence="6" key="1">
    <citation type="submission" date="2010-12" db="EMBL/GenBank/DDBJ databases">
        <title>Complete sequence of chromosome 1 of Asticcacaulis excentricus CB 48.</title>
        <authorList>
            <consortium name="US DOE Joint Genome Institute"/>
            <person name="Lucas S."/>
            <person name="Copeland A."/>
            <person name="Lapidus A."/>
            <person name="Cheng J.-F."/>
            <person name="Bruce D."/>
            <person name="Goodwin L."/>
            <person name="Pitluck S."/>
            <person name="Teshima H."/>
            <person name="Davenport K."/>
            <person name="Detter J.C."/>
            <person name="Han C."/>
            <person name="Tapia R."/>
            <person name="Land M."/>
            <person name="Hauser L."/>
            <person name="Jeffries C."/>
            <person name="Kyrpides N."/>
            <person name="Ivanova N."/>
            <person name="Ovchinnikova G."/>
            <person name="Brun Y.V."/>
            <person name="Woyke T."/>
        </authorList>
    </citation>
    <scope>NUCLEOTIDE SEQUENCE [LARGE SCALE GENOMIC DNA]</scope>
    <source>
        <strain evidence="6">ATCC 15261 / DSM 4724 / KCTC 12464 / NCIMB 9791 / VKM B-1370 / CB 48</strain>
    </source>
</reference>
<gene>
    <name evidence="5" type="ordered locus">Astex_2230</name>
</gene>
<dbReference type="InterPro" id="IPR051786">
    <property type="entry name" value="ASN_synthetase/amidase"/>
</dbReference>
<dbReference type="GO" id="GO:0004066">
    <property type="term" value="F:asparagine synthase (glutamine-hydrolyzing) activity"/>
    <property type="evidence" value="ECO:0007669"/>
    <property type="project" value="UniProtKB-EC"/>
</dbReference>
<evidence type="ECO:0000313" key="6">
    <source>
        <dbReference type="Proteomes" id="UP000001492"/>
    </source>
</evidence>
<comment type="catalytic activity">
    <reaction evidence="3">
        <text>L-aspartate + L-glutamine + ATP + H2O = L-asparagine + L-glutamate + AMP + diphosphate + H(+)</text>
        <dbReference type="Rhea" id="RHEA:12228"/>
        <dbReference type="ChEBI" id="CHEBI:15377"/>
        <dbReference type="ChEBI" id="CHEBI:15378"/>
        <dbReference type="ChEBI" id="CHEBI:29985"/>
        <dbReference type="ChEBI" id="CHEBI:29991"/>
        <dbReference type="ChEBI" id="CHEBI:30616"/>
        <dbReference type="ChEBI" id="CHEBI:33019"/>
        <dbReference type="ChEBI" id="CHEBI:58048"/>
        <dbReference type="ChEBI" id="CHEBI:58359"/>
        <dbReference type="ChEBI" id="CHEBI:456215"/>
        <dbReference type="EC" id="6.3.5.4"/>
    </reaction>
</comment>
<accession>E8RMD5</accession>
<proteinExistence type="predicted"/>
<dbReference type="AlphaFoldDB" id="E8RMD5"/>
<evidence type="ECO:0000256" key="3">
    <source>
        <dbReference type="ARBA" id="ARBA00048741"/>
    </source>
</evidence>
<name>E8RMD5_ASTEC</name>
<dbReference type="InterPro" id="IPR014729">
    <property type="entry name" value="Rossmann-like_a/b/a_fold"/>
</dbReference>
<dbReference type="KEGG" id="aex:Astex_2230"/>
<feature type="domain" description="Asparagine synthetase" evidence="4">
    <location>
        <begin position="448"/>
        <end position="529"/>
    </location>
</feature>
<comment type="pathway">
    <text evidence="1">Amino-acid biosynthesis; L-asparagine biosynthesis; L-asparagine from L-aspartate (L-Gln route): step 1/1.</text>
</comment>